<evidence type="ECO:0000313" key="3">
    <source>
        <dbReference type="EnsemblPlants" id="TraesCS2D02G009400.1"/>
    </source>
</evidence>
<dbReference type="Gramene" id="TraesJAG2D03G01088400.1">
    <property type="protein sequence ID" value="TraesJAG2D03G01088400.1"/>
    <property type="gene ID" value="TraesJAG2D03G01088400"/>
</dbReference>
<dbReference type="Proteomes" id="UP000019116">
    <property type="component" value="Chromosome 2D"/>
</dbReference>
<dbReference type="Pfam" id="PF02704">
    <property type="entry name" value="GASA"/>
    <property type="match status" value="1"/>
</dbReference>
<dbReference type="Gramene" id="TraesRN2D0100019200.1">
    <property type="protein sequence ID" value="TraesRN2D0100019200.1"/>
    <property type="gene ID" value="TraesRN2D0100019200"/>
</dbReference>
<dbReference type="Gramene" id="TraesPARA_EIv1.0_0625960.1">
    <property type="protein sequence ID" value="TraesPARA_EIv1.0_0625960.1.CDS"/>
    <property type="gene ID" value="TraesPARA_EIv1.0_0625960"/>
</dbReference>
<dbReference type="Gramene" id="TraesWEE_scaffold_010879_01G000100.1">
    <property type="protein sequence ID" value="TraesWEE_scaffold_010879_01G000100.1"/>
    <property type="gene ID" value="TraesWEE_scaffold_010879_01G000100"/>
</dbReference>
<name>A0A3B6D486_WHEAT</name>
<dbReference type="SMR" id="A0A3B6D486"/>
<keyword evidence="2" id="KW-0732">Signal</keyword>
<dbReference type="PANTHER" id="PTHR23201:SF51">
    <property type="match status" value="1"/>
</dbReference>
<dbReference type="Gramene" id="TraesJUL2D03G01089180.1">
    <property type="protein sequence ID" value="TraesJUL2D03G01089180.1"/>
    <property type="gene ID" value="TraesJUL2D03G01089180"/>
</dbReference>
<evidence type="ECO:0000256" key="2">
    <source>
        <dbReference type="SAM" id="SignalP"/>
    </source>
</evidence>
<dbReference type="AlphaFoldDB" id="A0A3B6D486"/>
<sequence>MASSKPLAVIVLFLLVALLMVVDAQPAPKIDCPSACQARCAKNWKNKICNKDCNICCDKCNCVPSGTSQATRNECPCYANLKNSKNGKLKCP</sequence>
<proteinExistence type="inferred from homology"/>
<feature type="signal peptide" evidence="2">
    <location>
        <begin position="1"/>
        <end position="24"/>
    </location>
</feature>
<feature type="chain" id="PRO_5017243469" evidence="2">
    <location>
        <begin position="25"/>
        <end position="92"/>
    </location>
</feature>
<reference evidence="3" key="1">
    <citation type="submission" date="2018-08" db="EMBL/GenBank/DDBJ databases">
        <authorList>
            <person name="Rossello M."/>
        </authorList>
    </citation>
    <scope>NUCLEOTIDE SEQUENCE [LARGE SCALE GENOMIC DNA]</scope>
    <source>
        <strain evidence="3">cv. Chinese Spring</strain>
    </source>
</reference>
<organism evidence="3">
    <name type="scientific">Triticum aestivum</name>
    <name type="common">Wheat</name>
    <dbReference type="NCBI Taxonomy" id="4565"/>
    <lineage>
        <taxon>Eukaryota</taxon>
        <taxon>Viridiplantae</taxon>
        <taxon>Streptophyta</taxon>
        <taxon>Embryophyta</taxon>
        <taxon>Tracheophyta</taxon>
        <taxon>Spermatophyta</taxon>
        <taxon>Magnoliopsida</taxon>
        <taxon>Liliopsida</taxon>
        <taxon>Poales</taxon>
        <taxon>Poaceae</taxon>
        <taxon>BOP clade</taxon>
        <taxon>Pooideae</taxon>
        <taxon>Triticodae</taxon>
        <taxon>Triticeae</taxon>
        <taxon>Triticinae</taxon>
        <taxon>Triticum</taxon>
    </lineage>
</organism>
<dbReference type="Gramene" id="TraesCS2D02G009400.1">
    <property type="protein sequence ID" value="TraesCS2D02G009400.1"/>
    <property type="gene ID" value="TraesCS2D02G009400"/>
</dbReference>
<dbReference type="Gramene" id="TraesMAC2D03G01083570.1">
    <property type="protein sequence ID" value="TraesMAC2D03G01083570.1"/>
    <property type="gene ID" value="TraesMAC2D03G01083570"/>
</dbReference>
<evidence type="ECO:0000313" key="4">
    <source>
        <dbReference type="Proteomes" id="UP000019116"/>
    </source>
</evidence>
<dbReference type="Gramene" id="TraesARI2D03G01100550.1">
    <property type="protein sequence ID" value="TraesARI2D03G01100550.1"/>
    <property type="gene ID" value="TraesARI2D03G01100550"/>
</dbReference>
<dbReference type="Gramene" id="TraesSTA2D03G01073340.1">
    <property type="protein sequence ID" value="TraesSTA2D03G01073340.1"/>
    <property type="gene ID" value="TraesSTA2D03G01073340"/>
</dbReference>
<dbReference type="Gramene" id="TraesKAR2D01G0004740.1">
    <property type="protein sequence ID" value="cds.TraesKAR2D01G0004740.1"/>
    <property type="gene ID" value="TraesKAR2D01G0004740"/>
</dbReference>
<comment type="similarity">
    <text evidence="1">Belongs to the GASA family.</text>
</comment>
<reference evidence="3" key="2">
    <citation type="submission" date="2018-10" db="UniProtKB">
        <authorList>
            <consortium name="EnsemblPlants"/>
        </authorList>
    </citation>
    <scope>IDENTIFICATION</scope>
</reference>
<dbReference type="Gramene" id="TraesCAD_scaffold_015807_01G000100.1">
    <property type="protein sequence ID" value="TraesCAD_scaffold_015807_01G000100.1"/>
    <property type="gene ID" value="TraesCAD_scaffold_015807_01G000100"/>
</dbReference>
<dbReference type="Gramene" id="TraesCS2D03G0017200.1">
    <property type="protein sequence ID" value="TraesCS2D03G0017200.1.CDS"/>
    <property type="gene ID" value="TraesCS2D03G0017200"/>
</dbReference>
<dbReference type="OMA" id="WKNKICN"/>
<keyword evidence="4" id="KW-1185">Reference proteome</keyword>
<evidence type="ECO:0000256" key="1">
    <source>
        <dbReference type="ARBA" id="ARBA00010582"/>
    </source>
</evidence>
<accession>A0A3B6D486</accession>
<dbReference type="Gramene" id="TraesLDM2D03G01086000.1">
    <property type="protein sequence ID" value="TraesLDM2D03G01086000.1"/>
    <property type="gene ID" value="TraesLDM2D03G01086000"/>
</dbReference>
<dbReference type="Gramene" id="TraesROB_scaffold_012898_01G000100.1">
    <property type="protein sequence ID" value="TraesROB_scaffold_012898_01G000100.1"/>
    <property type="gene ID" value="TraesROB_scaffold_012898_01G000100"/>
</dbReference>
<dbReference type="Gramene" id="TraesCLE_scaffold_013044_01G000700.1">
    <property type="protein sequence ID" value="TraesCLE_scaffold_013044_01G000700.1"/>
    <property type="gene ID" value="TraesCLE_scaffold_013044_01G000700"/>
</dbReference>
<dbReference type="Gramene" id="TraesLAC2D03G01036840.1">
    <property type="protein sequence ID" value="TraesLAC2D03G01036840.1"/>
    <property type="gene ID" value="TraesLAC2D03G01036840"/>
</dbReference>
<protein>
    <submittedName>
        <fullName evidence="3">Uncharacterized protein</fullName>
    </submittedName>
</protein>
<dbReference type="Gramene" id="TraesSYM2D03G01099140.1">
    <property type="protein sequence ID" value="TraesSYM2D03G01099140.1"/>
    <property type="gene ID" value="TraesSYM2D03G01099140"/>
</dbReference>
<dbReference type="PANTHER" id="PTHR23201">
    <property type="entry name" value="EXTENSIN, PROLINE-RICH PROTEIN"/>
    <property type="match status" value="1"/>
</dbReference>
<dbReference type="InterPro" id="IPR003854">
    <property type="entry name" value="GASA"/>
</dbReference>
<dbReference type="EnsemblPlants" id="TraesCS2D02G009400.1">
    <property type="protein sequence ID" value="TraesCS2D02G009400.1"/>
    <property type="gene ID" value="TraesCS2D02G009400"/>
</dbReference>